<feature type="region of interest" description="Disordered" evidence="8">
    <location>
        <begin position="1"/>
        <end position="32"/>
    </location>
</feature>
<feature type="compositionally biased region" description="Polar residues" evidence="8">
    <location>
        <begin position="197"/>
        <end position="207"/>
    </location>
</feature>
<dbReference type="FunFam" id="3.30.160.60:FF:000065">
    <property type="entry name" value="B-cell CLL/lymphoma 6, member B"/>
    <property type="match status" value="2"/>
</dbReference>
<dbReference type="EMBL" id="NPIC01000013">
    <property type="protein sequence ID" value="RDL31062.1"/>
    <property type="molecule type" value="Genomic_DNA"/>
</dbReference>
<feature type="domain" description="C2H2-type" evidence="10">
    <location>
        <begin position="38"/>
        <end position="65"/>
    </location>
</feature>
<evidence type="ECO:0000313" key="11">
    <source>
        <dbReference type="EMBL" id="RDL31062.1"/>
    </source>
</evidence>
<dbReference type="AlphaFoldDB" id="A0A370TAW9"/>
<dbReference type="Pfam" id="PF00096">
    <property type="entry name" value="zf-C2H2"/>
    <property type="match status" value="2"/>
</dbReference>
<protein>
    <recommendedName>
        <fullName evidence="13">C2H2 and C2HC zinc finger</fullName>
    </recommendedName>
</protein>
<dbReference type="SMART" id="SM00355">
    <property type="entry name" value="ZnF_C2H2"/>
    <property type="match status" value="2"/>
</dbReference>
<keyword evidence="3" id="KW-0862">Zinc</keyword>
<dbReference type="STRING" id="2656787.A0A370TAW9"/>
<dbReference type="OrthoDB" id="40579at2759"/>
<sequence length="958" mass="106292">METEIHSAISADPDPDPNPNPNPNPNRGGPNQIQPGPFKCNVCQRTYARIDHLSRHFRSHTSEKPYRCEVCFKTFSRSDLLKRHALAHPSNRRHRKSHSPCPRRVSQACKACAAAKLKCKEEKPCQRCEAKGITCEYNEIDARTAGSWQSQPPSCTQNASHREVDSSLSEDTLAPTSNRGRGESALKNGHHVPNPPQSQVGDGTNTPMFSPIMDNPSAELIECDENMFADFLRDVMMPTPSEQFNSQPLLTYAVDTQSMACRDLLSFGLESNLELNDQDYSLMDFYQSKDLDESYNMKEVTDNPSSRHEPLTPQSDTPIQNNTERLALGTKAFRSSLWCWTPVRADTGSIEQHNITLHPSEMSSPTTYFSKDMHVNTDNFDSTARDKIVAMVLSTTPRQSFEKVMSGFPSVELQNNLLHSFLASHMAQPDTWIHSPTLRIGRQRPELLAGIISSGAVLSTSVTIRKLGFAIHEAVRHSLPKVCEENNSATRDLGLLQAIALNLDVGLWSGNKRKIELAESHAGMVITMCRRASRFLRSSYRAIVPLESDDGEVLENKWRSWAHQESLKRLVFFLFTRDAQTSISLIVPTLISYAELSLPLPEPRSLFLARTANEWKSTYLSQTSSINTNERIPSLQQCLHEISPLTSPSIHARIDTALSLSIIAYGIWGLILEYRQLSSVTKAYPPSHLSSSLLVLEHRHQELCQLLQLFSISSSELGLGRDVLSGTALQSKMLTELLLTHLHVSFDNLQLFAGREGEEEARRVYPSLQRWAASREARTAVFHAGQVVRYAKLLSHRRSEITGMQGGVRGFFAVAVYHASLTFWAVGVLGIRPGHNHDSQQPELPTAEDRIGVEEGGGNNGEELVWLDVEESSATKSFIALGRGVPCFSTTGTPGADDSTPKEVAKLCEPGMVMSAMVKVLRGTSGDEDEDAPPPPLVENLSQLMRELGDAARGIGVR</sequence>
<feature type="compositionally biased region" description="Polar residues" evidence="8">
    <location>
        <begin position="166"/>
        <end position="179"/>
    </location>
</feature>
<feature type="domain" description="C2H2-type" evidence="10">
    <location>
        <begin position="66"/>
        <end position="93"/>
    </location>
</feature>
<dbReference type="InterPro" id="IPR036864">
    <property type="entry name" value="Zn2-C6_fun-type_DNA-bd_sf"/>
</dbReference>
<dbReference type="PROSITE" id="PS50157">
    <property type="entry name" value="ZINC_FINGER_C2H2_2"/>
    <property type="match status" value="2"/>
</dbReference>
<evidence type="ECO:0000313" key="12">
    <source>
        <dbReference type="Proteomes" id="UP000254866"/>
    </source>
</evidence>
<dbReference type="GO" id="GO:0003677">
    <property type="term" value="F:DNA binding"/>
    <property type="evidence" value="ECO:0007669"/>
    <property type="project" value="InterPro"/>
</dbReference>
<gene>
    <name evidence="11" type="ORF">BP5553_09851</name>
</gene>
<dbReference type="Pfam" id="PF04082">
    <property type="entry name" value="Fungal_trans"/>
    <property type="match status" value="1"/>
</dbReference>
<feature type="region of interest" description="Disordered" evidence="8">
    <location>
        <begin position="146"/>
        <end position="207"/>
    </location>
</feature>
<keyword evidence="2 7" id="KW-0863">Zinc-finger</keyword>
<keyword evidence="12" id="KW-1185">Reference proteome</keyword>
<dbReference type="GO" id="GO:0008270">
    <property type="term" value="F:zinc ion binding"/>
    <property type="evidence" value="ECO:0007669"/>
    <property type="project" value="UniProtKB-KW"/>
</dbReference>
<evidence type="ECO:0008006" key="13">
    <source>
        <dbReference type="Google" id="ProtNLM"/>
    </source>
</evidence>
<evidence type="ECO:0000259" key="9">
    <source>
        <dbReference type="PROSITE" id="PS50048"/>
    </source>
</evidence>
<dbReference type="GO" id="GO:0006351">
    <property type="term" value="P:DNA-templated transcription"/>
    <property type="evidence" value="ECO:0007669"/>
    <property type="project" value="InterPro"/>
</dbReference>
<evidence type="ECO:0000256" key="2">
    <source>
        <dbReference type="ARBA" id="ARBA00022771"/>
    </source>
</evidence>
<dbReference type="Proteomes" id="UP000254866">
    <property type="component" value="Unassembled WGS sequence"/>
</dbReference>
<keyword evidence="5" id="KW-0804">Transcription</keyword>
<evidence type="ECO:0000256" key="7">
    <source>
        <dbReference type="PROSITE-ProRule" id="PRU00042"/>
    </source>
</evidence>
<dbReference type="SMART" id="SM00066">
    <property type="entry name" value="GAL4"/>
    <property type="match status" value="1"/>
</dbReference>
<keyword evidence="1" id="KW-0479">Metal-binding</keyword>
<feature type="compositionally biased region" description="Polar residues" evidence="8">
    <location>
        <begin position="146"/>
        <end position="159"/>
    </location>
</feature>
<reference evidence="11 12" key="1">
    <citation type="journal article" date="2018" name="IMA Fungus">
        <title>IMA Genome-F 9: Draft genome sequence of Annulohypoxylon stygium, Aspergillus mulundensis, Berkeleyomyces basicola (syn. Thielaviopsis basicola), Ceratocystis smalleyi, two Cercospora beticola strains, Coleophoma cylindrospora, Fusarium fracticaudum, Phialophora cf. hyalina, and Morchella septimelata.</title>
        <authorList>
            <person name="Wingfield B.D."/>
            <person name="Bills G.F."/>
            <person name="Dong Y."/>
            <person name="Huang W."/>
            <person name="Nel W.J."/>
            <person name="Swalarsk-Parry B.S."/>
            <person name="Vaghefi N."/>
            <person name="Wilken P.M."/>
            <person name="An Z."/>
            <person name="de Beer Z.W."/>
            <person name="De Vos L."/>
            <person name="Chen L."/>
            <person name="Duong T.A."/>
            <person name="Gao Y."/>
            <person name="Hammerbacher A."/>
            <person name="Kikkert J.R."/>
            <person name="Li Y."/>
            <person name="Li H."/>
            <person name="Li K."/>
            <person name="Li Q."/>
            <person name="Liu X."/>
            <person name="Ma X."/>
            <person name="Naidoo K."/>
            <person name="Pethybridge S.J."/>
            <person name="Sun J."/>
            <person name="Steenkamp E.T."/>
            <person name="van der Nest M.A."/>
            <person name="van Wyk S."/>
            <person name="Wingfield M.J."/>
            <person name="Xiong C."/>
            <person name="Yue Q."/>
            <person name="Zhang X."/>
        </authorList>
    </citation>
    <scope>NUCLEOTIDE SEQUENCE [LARGE SCALE GENOMIC DNA]</scope>
    <source>
        <strain evidence="11 12">BP 5553</strain>
    </source>
</reference>
<comment type="caution">
    <text evidence="11">The sequence shown here is derived from an EMBL/GenBank/DDBJ whole genome shotgun (WGS) entry which is preliminary data.</text>
</comment>
<organism evidence="11 12">
    <name type="scientific">Venustampulla echinocandica</name>
    <dbReference type="NCBI Taxonomy" id="2656787"/>
    <lineage>
        <taxon>Eukaryota</taxon>
        <taxon>Fungi</taxon>
        <taxon>Dikarya</taxon>
        <taxon>Ascomycota</taxon>
        <taxon>Pezizomycotina</taxon>
        <taxon>Leotiomycetes</taxon>
        <taxon>Helotiales</taxon>
        <taxon>Pleuroascaceae</taxon>
        <taxon>Venustampulla</taxon>
    </lineage>
</organism>
<dbReference type="PANTHER" id="PTHR47660:SF2">
    <property type="entry name" value="TRANSCRIPTION FACTOR WITH C2H2 AND ZN(2)-CYS(6) DNA BINDING DOMAIN (EUROFUNG)"/>
    <property type="match status" value="1"/>
</dbReference>
<keyword evidence="6" id="KW-0539">Nucleus</keyword>
<feature type="compositionally biased region" description="Basic and acidic residues" evidence="8">
    <location>
        <begin position="297"/>
        <end position="310"/>
    </location>
</feature>
<name>A0A370TAW9_9HELO</name>
<dbReference type="Gene3D" id="4.10.240.10">
    <property type="entry name" value="Zn(2)-C6 fungal-type DNA-binding domain"/>
    <property type="match status" value="1"/>
</dbReference>
<dbReference type="InterPro" id="IPR036236">
    <property type="entry name" value="Znf_C2H2_sf"/>
</dbReference>
<dbReference type="GeneID" id="43602700"/>
<evidence type="ECO:0000256" key="8">
    <source>
        <dbReference type="SAM" id="MobiDB-lite"/>
    </source>
</evidence>
<dbReference type="PROSITE" id="PS50048">
    <property type="entry name" value="ZN2_CY6_FUNGAL_2"/>
    <property type="match status" value="1"/>
</dbReference>
<dbReference type="Gene3D" id="3.30.160.60">
    <property type="entry name" value="Classic Zinc Finger"/>
    <property type="match status" value="2"/>
</dbReference>
<feature type="region of interest" description="Disordered" evidence="8">
    <location>
        <begin position="297"/>
        <end position="320"/>
    </location>
</feature>
<dbReference type="SUPFAM" id="SSF57701">
    <property type="entry name" value="Zn2/Cys6 DNA-binding domain"/>
    <property type="match status" value="1"/>
</dbReference>
<evidence type="ECO:0000256" key="6">
    <source>
        <dbReference type="ARBA" id="ARBA00023242"/>
    </source>
</evidence>
<evidence type="ECO:0000259" key="10">
    <source>
        <dbReference type="PROSITE" id="PS50157"/>
    </source>
</evidence>
<evidence type="ECO:0000256" key="4">
    <source>
        <dbReference type="ARBA" id="ARBA00023015"/>
    </source>
</evidence>
<dbReference type="GO" id="GO:0000981">
    <property type="term" value="F:DNA-binding transcription factor activity, RNA polymerase II-specific"/>
    <property type="evidence" value="ECO:0007669"/>
    <property type="project" value="InterPro"/>
</dbReference>
<proteinExistence type="predicted"/>
<dbReference type="RefSeq" id="XP_031865311.1">
    <property type="nucleotide sequence ID" value="XM_032018474.1"/>
</dbReference>
<dbReference type="PANTHER" id="PTHR47660">
    <property type="entry name" value="TRANSCRIPTION FACTOR WITH C2H2 AND ZN(2)-CYS(6) DNA BINDING DOMAIN (EUROFUNG)-RELATED-RELATED"/>
    <property type="match status" value="1"/>
</dbReference>
<dbReference type="CDD" id="cd12148">
    <property type="entry name" value="fungal_TF_MHR"/>
    <property type="match status" value="1"/>
</dbReference>
<dbReference type="InterPro" id="IPR001138">
    <property type="entry name" value="Zn2Cys6_DnaBD"/>
</dbReference>
<dbReference type="PROSITE" id="PS00463">
    <property type="entry name" value="ZN2_CY6_FUNGAL_1"/>
    <property type="match status" value="1"/>
</dbReference>
<dbReference type="PROSITE" id="PS00028">
    <property type="entry name" value="ZINC_FINGER_C2H2_1"/>
    <property type="match status" value="2"/>
</dbReference>
<accession>A0A370TAW9</accession>
<dbReference type="InterPro" id="IPR007219">
    <property type="entry name" value="XnlR_reg_dom"/>
</dbReference>
<dbReference type="SUPFAM" id="SSF57667">
    <property type="entry name" value="beta-beta-alpha zinc fingers"/>
    <property type="match status" value="1"/>
</dbReference>
<dbReference type="InterPro" id="IPR013087">
    <property type="entry name" value="Znf_C2H2_type"/>
</dbReference>
<dbReference type="Pfam" id="PF00172">
    <property type="entry name" value="Zn_clus"/>
    <property type="match status" value="1"/>
</dbReference>
<evidence type="ECO:0000256" key="3">
    <source>
        <dbReference type="ARBA" id="ARBA00022833"/>
    </source>
</evidence>
<evidence type="ECO:0000256" key="5">
    <source>
        <dbReference type="ARBA" id="ARBA00023163"/>
    </source>
</evidence>
<feature type="domain" description="Zn(2)-C6 fungal-type" evidence="9">
    <location>
        <begin position="108"/>
        <end position="137"/>
    </location>
</feature>
<keyword evidence="4" id="KW-0805">Transcription regulation</keyword>
<evidence type="ECO:0000256" key="1">
    <source>
        <dbReference type="ARBA" id="ARBA00022723"/>
    </source>
</evidence>